<dbReference type="Gene3D" id="2.60.120.260">
    <property type="entry name" value="Galactose-binding domain-like"/>
    <property type="match status" value="2"/>
</dbReference>
<evidence type="ECO:0000256" key="4">
    <source>
        <dbReference type="RuleBase" id="RU361192"/>
    </source>
</evidence>
<dbReference type="GO" id="GO:0016787">
    <property type="term" value="F:hydrolase activity"/>
    <property type="evidence" value="ECO:0007669"/>
    <property type="project" value="UniProtKB-KW"/>
</dbReference>
<organism evidence="7 8">
    <name type="scientific">Paenibacillus lacisoli</name>
    <dbReference type="NCBI Taxonomy" id="3064525"/>
    <lineage>
        <taxon>Bacteria</taxon>
        <taxon>Bacillati</taxon>
        <taxon>Bacillota</taxon>
        <taxon>Bacilli</taxon>
        <taxon>Bacillales</taxon>
        <taxon>Paenibacillaceae</taxon>
        <taxon>Paenibacillus</taxon>
    </lineage>
</organism>
<evidence type="ECO:0000256" key="5">
    <source>
        <dbReference type="SAM" id="MobiDB-lite"/>
    </source>
</evidence>
<accession>A0ABT9CAG5</accession>
<evidence type="ECO:0000256" key="3">
    <source>
        <dbReference type="ARBA" id="ARBA00023295"/>
    </source>
</evidence>
<sequence length="1274" mass="137493">MLSSFSFRAGAASADTGTDYITNGGFETDFWTDYTWAVDTADWNQVEINPFEYAKDSYLTPDEGSYAFKYWIKNTAPAEQSIMVKQSVSNLPAGSYELSVHSMGGAGLEAGQVKLFAGSEKSQAAVATTGYNNWATVKLSFTLTQDTSNLDLGANVTGAPNAWGYLDSFSLKQVSGDTDQPGDNTNQPVNANIFVKKVEGLNPNFIKGADISSILSLEQSGVQFYNEAGQVQDIFTTLHDAGVNYIRVRVWNDPYSTSGNGYGGGNNDLAKAIEIGKRATANGMKLLVDFHYSDFWADPGKQHTPKAWAAMTLEQKEQAVYEYTKTSLQQMISEGIDIGMVQVGNETNQNFIGEKDWANISKLFNAGSRAIREVDSSILVALHFTNPESAGRYAGYAQALKDNHVDYDVFASSYYPFWHGTLDNLTSVLKQVAVNYGKKVMVAETSYTYTAEEGDGHGNTAPQSSGQVLDYPISVQGQANSVRNVIDAVAKVGNAGLGVFYWEPAWLPVGPPSSIEQNKVLWDQYGSGWAASYAGEYDPEDAGKWYGGSAVDNQALFDFTGHPLPSLNVFKYVNTGAVAPLAIDSIKDVSVTGNAGDVISLPDTATVIFNDGSTGSAAVTWDQQALQQAIDRGAGTYVITGTVAGGQSVKANLEIRAHNFVVNPGFENSDRSMWRITYGNSDPKQTDYQNKVSDAKSGSYSLHFYSDKGVDFRVEQTVTGLKPGYYNLSMFLQGGDAHNAQMNLFAITDDNKELRVDTGVKGWTQWSNPEMKSILVTKGTLTVGANIKADAGAWGTLDDFNLSLASEYNPSQPGNGETPTQPPGGSGNVQSGSSVPAPQTEDITSSSAVIRRTTLADGTKKDQVNYTADQAQEAISKVIAAGTGTVRLTMPDTKDEVSELDFGLSKDTMKTLAAGQVDLEVFTNHARLILPKQSMASLNGDYNFKFTPTKTAKGIQDVEDRAKKDLIVQTAAGTGAVKVVGRPVSIETAVSGQPVELVLPLPANDLPADAAARAKFLSNLAVYIEHSDGERELVQPQLVQYTGDQPGLKFSVKKFSTFTVLNIDNWAAYQQSQAVHQPYIQGYPGQTFKPAQAVTRAELAAILSRVGGIQQEETSTANYRDADRFGWASNAIGEVTSAGWMTGYKNGTFGPQQHVTRAEMAAVVARWMKLTGEVSATFPDTQGHWSAKNIALVQQAGYMKGMPDGTFKPDQPLSRAEAVTLINRVLKRGPLYGVTAPAWTDAAEGHWAFHDIEEASRSHSFTAGDQGEEQMISK</sequence>
<feature type="domain" description="SLH" evidence="6">
    <location>
        <begin position="1173"/>
        <end position="1236"/>
    </location>
</feature>
<keyword evidence="3 4" id="KW-0326">Glycosidase</keyword>
<name>A0ABT9CAG5_9BACL</name>
<evidence type="ECO:0000256" key="1">
    <source>
        <dbReference type="ARBA" id="ARBA00010687"/>
    </source>
</evidence>
<dbReference type="SUPFAM" id="SSF51445">
    <property type="entry name" value="(Trans)glycosidases"/>
    <property type="match status" value="1"/>
</dbReference>
<dbReference type="PROSITE" id="PS51272">
    <property type="entry name" value="SLH"/>
    <property type="match status" value="3"/>
</dbReference>
<gene>
    <name evidence="7" type="ORF">Q5741_07460</name>
</gene>
<evidence type="ECO:0000313" key="7">
    <source>
        <dbReference type="EMBL" id="MDO7906255.1"/>
    </source>
</evidence>
<dbReference type="PANTHER" id="PTHR34983">
    <property type="entry name" value="ARABINOGALACTAN ENDO-BETA-1,4-GALACTANASE A"/>
    <property type="match status" value="1"/>
</dbReference>
<comment type="caution">
    <text evidence="7">The sequence shown here is derived from an EMBL/GenBank/DDBJ whole genome shotgun (WGS) entry which is preliminary data.</text>
</comment>
<dbReference type="InterPro" id="IPR011081">
    <property type="entry name" value="Big_4"/>
</dbReference>
<dbReference type="EMBL" id="JAUQTB010000003">
    <property type="protein sequence ID" value="MDO7906255.1"/>
    <property type="molecule type" value="Genomic_DNA"/>
</dbReference>
<dbReference type="InterPro" id="IPR001119">
    <property type="entry name" value="SLH_dom"/>
</dbReference>
<dbReference type="Proteomes" id="UP001240171">
    <property type="component" value="Unassembled WGS sequence"/>
</dbReference>
<evidence type="ECO:0000313" key="8">
    <source>
        <dbReference type="Proteomes" id="UP001240171"/>
    </source>
</evidence>
<feature type="domain" description="SLH" evidence="6">
    <location>
        <begin position="1054"/>
        <end position="1117"/>
    </location>
</feature>
<comment type="similarity">
    <text evidence="1 4">Belongs to the glycosyl hydrolase 53 family.</text>
</comment>
<dbReference type="Pfam" id="PF00395">
    <property type="entry name" value="SLH"/>
    <property type="match status" value="3"/>
</dbReference>
<proteinExistence type="inferred from homology"/>
<keyword evidence="8" id="KW-1185">Reference proteome</keyword>
<evidence type="ECO:0000256" key="2">
    <source>
        <dbReference type="ARBA" id="ARBA00022801"/>
    </source>
</evidence>
<dbReference type="Pfam" id="PF07745">
    <property type="entry name" value="Glyco_hydro_53"/>
    <property type="match status" value="1"/>
</dbReference>
<reference evidence="7 8" key="1">
    <citation type="submission" date="2023-07" db="EMBL/GenBank/DDBJ databases">
        <title>Paenibacillus sp. JX-17 nov. isolated from soil.</title>
        <authorList>
            <person name="Wan Y."/>
            <person name="Liu B."/>
        </authorList>
    </citation>
    <scope>NUCLEOTIDE SEQUENCE [LARGE SCALE GENOMIC DNA]</scope>
    <source>
        <strain evidence="7 8">JX-17</strain>
    </source>
</reference>
<protein>
    <recommendedName>
        <fullName evidence="4">Arabinogalactan endo-beta-1,4-galactanase</fullName>
        <ecNumber evidence="4">3.2.1.89</ecNumber>
    </recommendedName>
</protein>
<dbReference type="Pfam" id="PF07532">
    <property type="entry name" value="Big_4"/>
    <property type="match status" value="1"/>
</dbReference>
<dbReference type="InterPro" id="IPR017853">
    <property type="entry name" value="GH"/>
</dbReference>
<dbReference type="InterPro" id="IPR011683">
    <property type="entry name" value="Glyco_hydro_53"/>
</dbReference>
<feature type="region of interest" description="Disordered" evidence="5">
    <location>
        <begin position="805"/>
        <end position="850"/>
    </location>
</feature>
<feature type="domain" description="SLH" evidence="6">
    <location>
        <begin position="1118"/>
        <end position="1172"/>
    </location>
</feature>
<feature type="compositionally biased region" description="Polar residues" evidence="5">
    <location>
        <begin position="805"/>
        <end position="819"/>
    </location>
</feature>
<comment type="catalytic activity">
    <reaction evidence="4">
        <text>The enzyme specifically hydrolyzes (1-&gt;4)-beta-D-galactosidic linkages in type I arabinogalactans.</text>
        <dbReference type="EC" id="3.2.1.89"/>
    </reaction>
</comment>
<evidence type="ECO:0000259" key="6">
    <source>
        <dbReference type="PROSITE" id="PS51272"/>
    </source>
</evidence>
<dbReference type="Gene3D" id="3.20.20.80">
    <property type="entry name" value="Glycosidases"/>
    <property type="match status" value="1"/>
</dbReference>
<keyword evidence="2 4" id="KW-0378">Hydrolase</keyword>
<dbReference type="EC" id="3.2.1.89" evidence="4"/>
<dbReference type="PANTHER" id="PTHR34983:SF2">
    <property type="entry name" value="ENDO-BETA-1,4-GALACTANASE"/>
    <property type="match status" value="1"/>
</dbReference>